<dbReference type="FunFam" id="3.30.70.270:FF:000001">
    <property type="entry name" value="Diguanylate cyclase domain protein"/>
    <property type="match status" value="1"/>
</dbReference>
<dbReference type="PANTHER" id="PTHR45138">
    <property type="entry name" value="REGULATORY COMPONENTS OF SENSORY TRANSDUCTION SYSTEM"/>
    <property type="match status" value="1"/>
</dbReference>
<keyword evidence="4" id="KW-0472">Membrane</keyword>
<organism evidence="6 7">
    <name type="scientific">Marinomonas polaris DSM 16579</name>
    <dbReference type="NCBI Taxonomy" id="1122206"/>
    <lineage>
        <taxon>Bacteria</taxon>
        <taxon>Pseudomonadati</taxon>
        <taxon>Pseudomonadota</taxon>
        <taxon>Gammaproteobacteria</taxon>
        <taxon>Oceanospirillales</taxon>
        <taxon>Oceanospirillaceae</taxon>
        <taxon>Marinomonas</taxon>
    </lineage>
</organism>
<dbReference type="GO" id="GO:0005886">
    <property type="term" value="C:plasma membrane"/>
    <property type="evidence" value="ECO:0007669"/>
    <property type="project" value="TreeGrafter"/>
</dbReference>
<dbReference type="CDD" id="cd01949">
    <property type="entry name" value="GGDEF"/>
    <property type="match status" value="1"/>
</dbReference>
<dbReference type="EC" id="2.7.7.65" evidence="2"/>
<dbReference type="Pfam" id="PF00990">
    <property type="entry name" value="GGDEF"/>
    <property type="match status" value="1"/>
</dbReference>
<keyword evidence="7" id="KW-1185">Reference proteome</keyword>
<dbReference type="Proteomes" id="UP000184517">
    <property type="component" value="Unassembled WGS sequence"/>
</dbReference>
<dbReference type="PROSITE" id="PS50887">
    <property type="entry name" value="GGDEF"/>
    <property type="match status" value="1"/>
</dbReference>
<feature type="transmembrane region" description="Helical" evidence="4">
    <location>
        <begin position="156"/>
        <end position="177"/>
    </location>
</feature>
<protein>
    <recommendedName>
        <fullName evidence="2">diguanylate cyclase</fullName>
        <ecNumber evidence="2">2.7.7.65</ecNumber>
    </recommendedName>
</protein>
<evidence type="ECO:0000256" key="4">
    <source>
        <dbReference type="SAM" id="Phobius"/>
    </source>
</evidence>
<dbReference type="InterPro" id="IPR050469">
    <property type="entry name" value="Diguanylate_Cyclase"/>
</dbReference>
<evidence type="ECO:0000259" key="5">
    <source>
        <dbReference type="PROSITE" id="PS50887"/>
    </source>
</evidence>
<reference evidence="7" key="1">
    <citation type="submission" date="2016-11" db="EMBL/GenBank/DDBJ databases">
        <authorList>
            <person name="Varghese N."/>
            <person name="Submissions S."/>
        </authorList>
    </citation>
    <scope>NUCLEOTIDE SEQUENCE [LARGE SCALE GENOMIC DNA]</scope>
    <source>
        <strain evidence="7">DSM 16579</strain>
    </source>
</reference>
<proteinExistence type="predicted"/>
<evidence type="ECO:0000256" key="2">
    <source>
        <dbReference type="ARBA" id="ARBA00012528"/>
    </source>
</evidence>
<keyword evidence="4" id="KW-0812">Transmembrane</keyword>
<evidence type="ECO:0000313" key="6">
    <source>
        <dbReference type="EMBL" id="SHE87088.1"/>
    </source>
</evidence>
<feature type="transmembrane region" description="Helical" evidence="4">
    <location>
        <begin position="50"/>
        <end position="70"/>
    </location>
</feature>
<dbReference type="GO" id="GO:0052621">
    <property type="term" value="F:diguanylate cyclase activity"/>
    <property type="evidence" value="ECO:0007669"/>
    <property type="project" value="UniProtKB-EC"/>
</dbReference>
<feature type="transmembrane region" description="Helical" evidence="4">
    <location>
        <begin position="77"/>
        <end position="95"/>
    </location>
</feature>
<dbReference type="RefSeq" id="WP_072838569.1">
    <property type="nucleotide sequence ID" value="NZ_FQVF01000004.1"/>
</dbReference>
<feature type="transmembrane region" description="Helical" evidence="4">
    <location>
        <begin position="20"/>
        <end position="38"/>
    </location>
</feature>
<evidence type="ECO:0000313" key="7">
    <source>
        <dbReference type="Proteomes" id="UP000184517"/>
    </source>
</evidence>
<sequence length="356" mass="39647">MKLQSTSNRQLNTSSMSPTLFRRMLVVAILGFSAIWTIDASSGIIVSFDAAAYPICIGAFSLVFILSVATKINHQSLHFFVYFIVAGYLISSSIWHHMAANGLFSNAAQWLGLNYVIAYLFLEVKKAAPTTIIVFVVTIIGHYIAIIQYHTMADTMGVVLNIAIAHLIYIFLLWTVIKLRVKTDQVIERADTLENYAYVDLLTRVLNRRGIEKVFNELNLDSTEQKKNYAILIIDIDHFKQVNDINGHLAGDKVLSSIAGKLSRTVHPNDVLGRWGGEEFIVLTLNRTPKQVMTLAENLRTAVSNLVIDNISNITVSIGIGYSYEASSKEAVFKIADSHLYIAKQSGRNTIRTSNT</sequence>
<dbReference type="InterPro" id="IPR000160">
    <property type="entry name" value="GGDEF_dom"/>
</dbReference>
<dbReference type="Gene3D" id="3.30.70.270">
    <property type="match status" value="1"/>
</dbReference>
<evidence type="ECO:0000256" key="3">
    <source>
        <dbReference type="ARBA" id="ARBA00034247"/>
    </source>
</evidence>
<dbReference type="OrthoDB" id="9803824at2"/>
<dbReference type="EMBL" id="FQVF01000004">
    <property type="protein sequence ID" value="SHE87088.1"/>
    <property type="molecule type" value="Genomic_DNA"/>
</dbReference>
<dbReference type="GO" id="GO:0043709">
    <property type="term" value="P:cell adhesion involved in single-species biofilm formation"/>
    <property type="evidence" value="ECO:0007669"/>
    <property type="project" value="TreeGrafter"/>
</dbReference>
<accession>A0A1M4X0Q6</accession>
<dbReference type="PANTHER" id="PTHR45138:SF9">
    <property type="entry name" value="DIGUANYLATE CYCLASE DGCM-RELATED"/>
    <property type="match status" value="1"/>
</dbReference>
<dbReference type="SMART" id="SM00267">
    <property type="entry name" value="GGDEF"/>
    <property type="match status" value="1"/>
</dbReference>
<dbReference type="STRING" id="1122206.SAMN02745753_00938"/>
<dbReference type="InterPro" id="IPR043128">
    <property type="entry name" value="Rev_trsase/Diguanyl_cyclase"/>
</dbReference>
<name>A0A1M4X0Q6_9GAMM</name>
<feature type="transmembrane region" description="Helical" evidence="4">
    <location>
        <begin position="131"/>
        <end position="150"/>
    </location>
</feature>
<dbReference type="GO" id="GO:1902201">
    <property type="term" value="P:negative regulation of bacterial-type flagellum-dependent cell motility"/>
    <property type="evidence" value="ECO:0007669"/>
    <property type="project" value="TreeGrafter"/>
</dbReference>
<dbReference type="AlphaFoldDB" id="A0A1M4X0Q6"/>
<evidence type="ECO:0000256" key="1">
    <source>
        <dbReference type="ARBA" id="ARBA00001946"/>
    </source>
</evidence>
<comment type="catalytic activity">
    <reaction evidence="3">
        <text>2 GTP = 3',3'-c-di-GMP + 2 diphosphate</text>
        <dbReference type="Rhea" id="RHEA:24898"/>
        <dbReference type="ChEBI" id="CHEBI:33019"/>
        <dbReference type="ChEBI" id="CHEBI:37565"/>
        <dbReference type="ChEBI" id="CHEBI:58805"/>
        <dbReference type="EC" id="2.7.7.65"/>
    </reaction>
</comment>
<comment type="cofactor">
    <cofactor evidence="1">
        <name>Mg(2+)</name>
        <dbReference type="ChEBI" id="CHEBI:18420"/>
    </cofactor>
</comment>
<feature type="domain" description="GGDEF" evidence="5">
    <location>
        <begin position="227"/>
        <end position="356"/>
    </location>
</feature>
<dbReference type="NCBIfam" id="TIGR00254">
    <property type="entry name" value="GGDEF"/>
    <property type="match status" value="1"/>
</dbReference>
<feature type="transmembrane region" description="Helical" evidence="4">
    <location>
        <begin position="107"/>
        <end position="124"/>
    </location>
</feature>
<dbReference type="SUPFAM" id="SSF55073">
    <property type="entry name" value="Nucleotide cyclase"/>
    <property type="match status" value="1"/>
</dbReference>
<dbReference type="InterPro" id="IPR029787">
    <property type="entry name" value="Nucleotide_cyclase"/>
</dbReference>
<keyword evidence="4" id="KW-1133">Transmembrane helix</keyword>
<gene>
    <name evidence="6" type="ORF">SAMN02745753_00938</name>
</gene>